<evidence type="ECO:0000256" key="1">
    <source>
        <dbReference type="ARBA" id="ARBA00004651"/>
    </source>
</evidence>
<dbReference type="PROSITE" id="PS50111">
    <property type="entry name" value="CHEMOTAXIS_TRANSDUC_2"/>
    <property type="match status" value="1"/>
</dbReference>
<keyword evidence="7 9" id="KW-0807">Transducer</keyword>
<dbReference type="Proteomes" id="UP001597294">
    <property type="component" value="Unassembled WGS sequence"/>
</dbReference>
<evidence type="ECO:0000259" key="12">
    <source>
        <dbReference type="PROSITE" id="PS50885"/>
    </source>
</evidence>
<gene>
    <name evidence="13" type="ORF">ACFSKO_10495</name>
</gene>
<dbReference type="CDD" id="cd18774">
    <property type="entry name" value="PDC2_HK_sensor"/>
    <property type="match status" value="1"/>
</dbReference>
<evidence type="ECO:0000256" key="5">
    <source>
        <dbReference type="ARBA" id="ARBA00022989"/>
    </source>
</evidence>
<sequence>MNLSNMFGMKISKKLPILFITISTISVFSVGVFSVQNTSSSLIREAERTLEALSESRSSALNDYLEFIKEDLSLSASNGYVQNAMSNLTLGFQDEQRLHGSALKSLQGIYINDQTAEAVNPEGNPEKIGEKHLYDGPKFESAYHTEHRRFHPWFRELLLIRGYYDIFMVDVEGNVVYSVYKELDYATNLISGKYKDTGLAQAFNAAMANKKVGNLSFIDFASYSPSYGAPASFISTPIISKDGLQGVLIFQMPISKMNKILQQRAGMGETGESYLVGQDYLMRSDSRFSEESTILKSSIKTDTVIKALEGNKGVQVLPDYRGIDVISAYGPIDFLGVRWALLAEIDIEEVLLPSDEARNKIVLISLSVLFVVGIISWYFARSIVKPLQRSTSEMLMLAEGDKSFEISNGESTDEIGDIASALQVFKDKMIEAERLAKEQSDAEASKLKRAGEVSGFIQSFEGQSEDLIEQVMAVAVRIVGAASSSGTETTATGNRSFEVALSAERTSSNVDSTAAAAEELSASVSQISEQVAQSSRIVESAVTEVDLATSLVRGLEMESQKISEVSEMISAIAEQTNLLALNATIEAARAGDAGKGFAVVASEVKSLATQTAKATEQISLIIGNIQGSTGKSVTAIERIGTVINDINSTTTVIASAIEEQNEVTQEIARTASSVSTDATLVLDSVGTLTMSAARSSRKSIQMLWEAKSLDKTMNNFRTEIQSFLNSVR</sequence>
<dbReference type="RefSeq" id="WP_380251245.1">
    <property type="nucleotide sequence ID" value="NZ_JBHUII010000004.1"/>
</dbReference>
<dbReference type="PANTHER" id="PTHR32089:SF112">
    <property type="entry name" value="LYSOZYME-LIKE PROTEIN-RELATED"/>
    <property type="match status" value="1"/>
</dbReference>
<comment type="caution">
    <text evidence="13">The sequence shown here is derived from an EMBL/GenBank/DDBJ whole genome shotgun (WGS) entry which is preliminary data.</text>
</comment>
<dbReference type="SUPFAM" id="SSF58104">
    <property type="entry name" value="Methyl-accepting chemotaxis protein (MCP) signaling domain"/>
    <property type="match status" value="1"/>
</dbReference>
<dbReference type="Gene3D" id="3.30.450.20">
    <property type="entry name" value="PAS domain"/>
    <property type="match status" value="1"/>
</dbReference>
<evidence type="ECO:0000313" key="13">
    <source>
        <dbReference type="EMBL" id="MFD2206045.1"/>
    </source>
</evidence>
<organism evidence="13 14">
    <name type="scientific">Kiloniella antarctica</name>
    <dbReference type="NCBI Taxonomy" id="1550907"/>
    <lineage>
        <taxon>Bacteria</taxon>
        <taxon>Pseudomonadati</taxon>
        <taxon>Pseudomonadota</taxon>
        <taxon>Alphaproteobacteria</taxon>
        <taxon>Rhodospirillales</taxon>
        <taxon>Kiloniellaceae</taxon>
        <taxon>Kiloniella</taxon>
    </lineage>
</organism>
<evidence type="ECO:0000256" key="10">
    <source>
        <dbReference type="SAM" id="Phobius"/>
    </source>
</evidence>
<evidence type="ECO:0000256" key="9">
    <source>
        <dbReference type="PROSITE-ProRule" id="PRU00284"/>
    </source>
</evidence>
<proteinExistence type="inferred from homology"/>
<dbReference type="InterPro" id="IPR033479">
    <property type="entry name" value="dCache_1"/>
</dbReference>
<dbReference type="SMART" id="SM00304">
    <property type="entry name" value="HAMP"/>
    <property type="match status" value="1"/>
</dbReference>
<dbReference type="InterPro" id="IPR004089">
    <property type="entry name" value="MCPsignal_dom"/>
</dbReference>
<dbReference type="InterPro" id="IPR003660">
    <property type="entry name" value="HAMP_dom"/>
</dbReference>
<feature type="transmembrane region" description="Helical" evidence="10">
    <location>
        <begin position="361"/>
        <end position="380"/>
    </location>
</feature>
<feature type="domain" description="HAMP" evidence="12">
    <location>
        <begin position="381"/>
        <end position="434"/>
    </location>
</feature>
<comment type="subcellular location">
    <subcellularLocation>
        <location evidence="1">Cell membrane</location>
        <topology evidence="1">Multi-pass membrane protein</topology>
    </subcellularLocation>
</comment>
<evidence type="ECO:0000313" key="14">
    <source>
        <dbReference type="Proteomes" id="UP001597294"/>
    </source>
</evidence>
<evidence type="ECO:0000256" key="7">
    <source>
        <dbReference type="ARBA" id="ARBA00023224"/>
    </source>
</evidence>
<evidence type="ECO:0000256" key="3">
    <source>
        <dbReference type="ARBA" id="ARBA00022500"/>
    </source>
</evidence>
<keyword evidence="14" id="KW-1185">Reference proteome</keyword>
<dbReference type="PANTHER" id="PTHR32089">
    <property type="entry name" value="METHYL-ACCEPTING CHEMOTAXIS PROTEIN MCPB"/>
    <property type="match status" value="1"/>
</dbReference>
<comment type="similarity">
    <text evidence="8">Belongs to the methyl-accepting chemotaxis (MCP) protein family.</text>
</comment>
<keyword evidence="4 10" id="KW-0812">Transmembrane</keyword>
<evidence type="ECO:0000256" key="4">
    <source>
        <dbReference type="ARBA" id="ARBA00022692"/>
    </source>
</evidence>
<dbReference type="EMBL" id="JBHUII010000004">
    <property type="protein sequence ID" value="MFD2206045.1"/>
    <property type="molecule type" value="Genomic_DNA"/>
</dbReference>
<dbReference type="PROSITE" id="PS50885">
    <property type="entry name" value="HAMP"/>
    <property type="match status" value="1"/>
</dbReference>
<name>A0ABW5BMR4_9PROT</name>
<accession>A0ABW5BMR4</accession>
<dbReference type="Pfam" id="PF00015">
    <property type="entry name" value="MCPsignal"/>
    <property type="match status" value="1"/>
</dbReference>
<reference evidence="14" key="1">
    <citation type="journal article" date="2019" name="Int. J. Syst. Evol. Microbiol.">
        <title>The Global Catalogue of Microorganisms (GCM) 10K type strain sequencing project: providing services to taxonomists for standard genome sequencing and annotation.</title>
        <authorList>
            <consortium name="The Broad Institute Genomics Platform"/>
            <consortium name="The Broad Institute Genome Sequencing Center for Infectious Disease"/>
            <person name="Wu L."/>
            <person name="Ma J."/>
        </authorList>
    </citation>
    <scope>NUCLEOTIDE SEQUENCE [LARGE SCALE GENOMIC DNA]</scope>
    <source>
        <strain evidence="14">CGMCC 4.7192</strain>
    </source>
</reference>
<dbReference type="Pfam" id="PF02743">
    <property type="entry name" value="dCache_1"/>
    <property type="match status" value="1"/>
</dbReference>
<keyword evidence="6 10" id="KW-0472">Membrane</keyword>
<evidence type="ECO:0000259" key="11">
    <source>
        <dbReference type="PROSITE" id="PS50111"/>
    </source>
</evidence>
<evidence type="ECO:0000256" key="6">
    <source>
        <dbReference type="ARBA" id="ARBA00023136"/>
    </source>
</evidence>
<dbReference type="Gene3D" id="1.10.8.500">
    <property type="entry name" value="HAMP domain in histidine kinase"/>
    <property type="match status" value="1"/>
</dbReference>
<keyword evidence="5 10" id="KW-1133">Transmembrane helix</keyword>
<evidence type="ECO:0000256" key="2">
    <source>
        <dbReference type="ARBA" id="ARBA00022475"/>
    </source>
</evidence>
<dbReference type="SMART" id="SM00283">
    <property type="entry name" value="MA"/>
    <property type="match status" value="1"/>
</dbReference>
<evidence type="ECO:0000256" key="8">
    <source>
        <dbReference type="ARBA" id="ARBA00029447"/>
    </source>
</evidence>
<dbReference type="Pfam" id="PF00672">
    <property type="entry name" value="HAMP"/>
    <property type="match status" value="1"/>
</dbReference>
<feature type="domain" description="Methyl-accepting transducer" evidence="11">
    <location>
        <begin position="474"/>
        <end position="704"/>
    </location>
</feature>
<dbReference type="Gene3D" id="1.10.287.950">
    <property type="entry name" value="Methyl-accepting chemotaxis protein"/>
    <property type="match status" value="1"/>
</dbReference>
<keyword evidence="3" id="KW-0145">Chemotaxis</keyword>
<keyword evidence="2" id="KW-1003">Cell membrane</keyword>
<protein>
    <submittedName>
        <fullName evidence="13">Methyl-accepting chemotaxis protein</fullName>
    </submittedName>
</protein>